<dbReference type="EMBL" id="JBHMEZ010000001">
    <property type="protein sequence ID" value="MFB9051553.1"/>
    <property type="molecule type" value="Genomic_DNA"/>
</dbReference>
<comment type="catalytic activity">
    <reaction evidence="3 4">
        <text>[thioredoxin]-disulfide + L-methionine + H2O = L-methionine (S)-S-oxide + [thioredoxin]-dithiol</text>
        <dbReference type="Rhea" id="RHEA:19993"/>
        <dbReference type="Rhea" id="RHEA-COMP:10698"/>
        <dbReference type="Rhea" id="RHEA-COMP:10700"/>
        <dbReference type="ChEBI" id="CHEBI:15377"/>
        <dbReference type="ChEBI" id="CHEBI:29950"/>
        <dbReference type="ChEBI" id="CHEBI:50058"/>
        <dbReference type="ChEBI" id="CHEBI:57844"/>
        <dbReference type="ChEBI" id="CHEBI:58772"/>
        <dbReference type="EC" id="1.8.4.11"/>
    </reaction>
</comment>
<feature type="domain" description="Peptide methionine sulphoxide reductase MsrA" evidence="5">
    <location>
        <begin position="8"/>
        <end position="158"/>
    </location>
</feature>
<dbReference type="Gene3D" id="3.30.1060.10">
    <property type="entry name" value="Peptide methionine sulphoxide reductase MsrA"/>
    <property type="match status" value="1"/>
</dbReference>
<dbReference type="Proteomes" id="UP001589605">
    <property type="component" value="Unassembled WGS sequence"/>
</dbReference>
<dbReference type="PANTHER" id="PTHR43774">
    <property type="entry name" value="PEPTIDE METHIONINE SULFOXIDE REDUCTASE"/>
    <property type="match status" value="1"/>
</dbReference>
<reference evidence="6 7" key="1">
    <citation type="submission" date="2024-09" db="EMBL/GenBank/DDBJ databases">
        <authorList>
            <person name="Sun Q."/>
            <person name="Mori K."/>
        </authorList>
    </citation>
    <scope>NUCLEOTIDE SEQUENCE [LARGE SCALE GENOMIC DNA]</scope>
    <source>
        <strain evidence="6 7">CECT 8286</strain>
    </source>
</reference>
<comment type="function">
    <text evidence="4">Has an important function as a repair enzyme for proteins that have been inactivated by oxidation. Catalyzes the reversible oxidation-reduction of methionine sulfoxide in proteins to methionine.</text>
</comment>
<dbReference type="InterPro" id="IPR036509">
    <property type="entry name" value="Met_Sox_Rdtase_MsrA_sf"/>
</dbReference>
<sequence length="178" mass="19958">MSNTKEIITLGGGCFWCVEAVFQQIKGVEKVISGYTGGTVPGTPTYREICSGLTGHAEVIQITYDANVISLQDILIIFFTSHDPTTLNRQGADRGTQYRSVIYYQNERERVVAEAVVESIQQYFDDKIVTEISALGPFFEAETEHQDYYENNKTQGYCSAVISPKLAKLRQMHADKLK</sequence>
<comment type="caution">
    <text evidence="6">The sequence shown here is derived from an EMBL/GenBank/DDBJ whole genome shotgun (WGS) entry which is preliminary data.</text>
</comment>
<dbReference type="EC" id="1.8.4.11" evidence="4"/>
<evidence type="ECO:0000256" key="4">
    <source>
        <dbReference type="HAMAP-Rule" id="MF_01401"/>
    </source>
</evidence>
<gene>
    <name evidence="4 6" type="primary">msrA</name>
    <name evidence="6" type="ORF">ACFFVB_00550</name>
</gene>
<evidence type="ECO:0000256" key="2">
    <source>
        <dbReference type="ARBA" id="ARBA00047806"/>
    </source>
</evidence>
<comment type="similarity">
    <text evidence="4">Belongs to the MsrA Met sulfoxide reductase family.</text>
</comment>
<name>A0ABV5EWK6_9FLAO</name>
<keyword evidence="7" id="KW-1185">Reference proteome</keyword>
<dbReference type="SUPFAM" id="SSF55068">
    <property type="entry name" value="Peptide methionine sulfoxide reductase"/>
    <property type="match status" value="1"/>
</dbReference>
<evidence type="ECO:0000256" key="3">
    <source>
        <dbReference type="ARBA" id="ARBA00048782"/>
    </source>
</evidence>
<evidence type="ECO:0000259" key="5">
    <source>
        <dbReference type="Pfam" id="PF01625"/>
    </source>
</evidence>
<evidence type="ECO:0000256" key="1">
    <source>
        <dbReference type="ARBA" id="ARBA00023002"/>
    </source>
</evidence>
<organism evidence="6 7">
    <name type="scientific">Formosa undariae</name>
    <dbReference type="NCBI Taxonomy" id="1325436"/>
    <lineage>
        <taxon>Bacteria</taxon>
        <taxon>Pseudomonadati</taxon>
        <taxon>Bacteroidota</taxon>
        <taxon>Flavobacteriia</taxon>
        <taxon>Flavobacteriales</taxon>
        <taxon>Flavobacteriaceae</taxon>
        <taxon>Formosa</taxon>
    </lineage>
</organism>
<dbReference type="GO" id="GO:0008113">
    <property type="term" value="F:peptide-methionine (S)-S-oxide reductase activity"/>
    <property type="evidence" value="ECO:0007669"/>
    <property type="project" value="UniProtKB-EC"/>
</dbReference>
<dbReference type="Pfam" id="PF01625">
    <property type="entry name" value="PMSR"/>
    <property type="match status" value="1"/>
</dbReference>
<evidence type="ECO:0000313" key="6">
    <source>
        <dbReference type="EMBL" id="MFB9051553.1"/>
    </source>
</evidence>
<feature type="active site" evidence="4">
    <location>
        <position position="14"/>
    </location>
</feature>
<dbReference type="NCBIfam" id="TIGR00401">
    <property type="entry name" value="msrA"/>
    <property type="match status" value="1"/>
</dbReference>
<proteinExistence type="inferred from homology"/>
<dbReference type="InterPro" id="IPR002569">
    <property type="entry name" value="Met_Sox_Rdtase_MsrA_dom"/>
</dbReference>
<comment type="catalytic activity">
    <reaction evidence="2 4">
        <text>L-methionyl-[protein] + [thioredoxin]-disulfide + H2O = L-methionyl-(S)-S-oxide-[protein] + [thioredoxin]-dithiol</text>
        <dbReference type="Rhea" id="RHEA:14217"/>
        <dbReference type="Rhea" id="RHEA-COMP:10698"/>
        <dbReference type="Rhea" id="RHEA-COMP:10700"/>
        <dbReference type="Rhea" id="RHEA-COMP:12313"/>
        <dbReference type="Rhea" id="RHEA-COMP:12315"/>
        <dbReference type="ChEBI" id="CHEBI:15377"/>
        <dbReference type="ChEBI" id="CHEBI:16044"/>
        <dbReference type="ChEBI" id="CHEBI:29950"/>
        <dbReference type="ChEBI" id="CHEBI:44120"/>
        <dbReference type="ChEBI" id="CHEBI:50058"/>
        <dbReference type="EC" id="1.8.4.11"/>
    </reaction>
</comment>
<dbReference type="PANTHER" id="PTHR43774:SF1">
    <property type="entry name" value="PEPTIDE METHIONINE SULFOXIDE REDUCTASE MSRA 2"/>
    <property type="match status" value="1"/>
</dbReference>
<dbReference type="RefSeq" id="WP_382380084.1">
    <property type="nucleotide sequence ID" value="NZ_JBHMEZ010000001.1"/>
</dbReference>
<dbReference type="HAMAP" id="MF_01401">
    <property type="entry name" value="MsrA"/>
    <property type="match status" value="1"/>
</dbReference>
<protein>
    <recommendedName>
        <fullName evidence="4">Peptide methionine sulfoxide reductase MsrA</fullName>
        <shortName evidence="4">Protein-methionine-S-oxide reductase</shortName>
        <ecNumber evidence="4">1.8.4.11</ecNumber>
    </recommendedName>
    <alternativeName>
        <fullName evidence="4">Peptide-methionine (S)-S-oxide reductase</fullName>
        <shortName evidence="4">Peptide Met(O) reductase</shortName>
    </alternativeName>
</protein>
<accession>A0ABV5EWK6</accession>
<keyword evidence="1 4" id="KW-0560">Oxidoreductase</keyword>
<evidence type="ECO:0000313" key="7">
    <source>
        <dbReference type="Proteomes" id="UP001589605"/>
    </source>
</evidence>